<dbReference type="EMBL" id="CM001752">
    <property type="protein sequence ID" value="KJB82070.1"/>
    <property type="molecule type" value="Genomic_DNA"/>
</dbReference>
<evidence type="ECO:0008006" key="3">
    <source>
        <dbReference type="Google" id="ProtNLM"/>
    </source>
</evidence>
<dbReference type="STRING" id="29730.A0A0D2W719"/>
<evidence type="ECO:0000313" key="2">
    <source>
        <dbReference type="Proteomes" id="UP000032304"/>
    </source>
</evidence>
<accession>A0A0D2W719</accession>
<name>A0A0D2W719_GOSRA</name>
<dbReference type="Gene3D" id="3.80.10.10">
    <property type="entry name" value="Ribonuclease Inhibitor"/>
    <property type="match status" value="1"/>
</dbReference>
<dbReference type="PANTHER" id="PTHR48065:SF11">
    <property type="entry name" value="OS11G0213300 PROTEIN"/>
    <property type="match status" value="1"/>
</dbReference>
<dbReference type="PANTHER" id="PTHR48065">
    <property type="entry name" value="OS10G0469600 PROTEIN"/>
    <property type="match status" value="1"/>
</dbReference>
<organism evidence="1 2">
    <name type="scientific">Gossypium raimondii</name>
    <name type="common">Peruvian cotton</name>
    <name type="synonym">Gossypium klotzschianum subsp. raimondii</name>
    <dbReference type="NCBI Taxonomy" id="29730"/>
    <lineage>
        <taxon>Eukaryota</taxon>
        <taxon>Viridiplantae</taxon>
        <taxon>Streptophyta</taxon>
        <taxon>Embryophyta</taxon>
        <taxon>Tracheophyta</taxon>
        <taxon>Spermatophyta</taxon>
        <taxon>Magnoliopsida</taxon>
        <taxon>eudicotyledons</taxon>
        <taxon>Gunneridae</taxon>
        <taxon>Pentapetalae</taxon>
        <taxon>rosids</taxon>
        <taxon>malvids</taxon>
        <taxon>Malvales</taxon>
        <taxon>Malvaceae</taxon>
        <taxon>Malvoideae</taxon>
        <taxon>Gossypium</taxon>
    </lineage>
</organism>
<proteinExistence type="predicted"/>
<sequence>MISSWFCKVSNISSWFCKVSSNGTIVFLDLSFYHLSGTIPDSLGFMSDFHASRIIGANLISYSNNNLTGPIPSSGQLTTFPASRYENNLGLRGMPLPHEF</sequence>
<reference evidence="1 2" key="1">
    <citation type="journal article" date="2012" name="Nature">
        <title>Repeated polyploidization of Gossypium genomes and the evolution of spinnable cotton fibres.</title>
        <authorList>
            <person name="Paterson A.H."/>
            <person name="Wendel J.F."/>
            <person name="Gundlach H."/>
            <person name="Guo H."/>
            <person name="Jenkins J."/>
            <person name="Jin D."/>
            <person name="Llewellyn D."/>
            <person name="Showmaker K.C."/>
            <person name="Shu S."/>
            <person name="Udall J."/>
            <person name="Yoo M.J."/>
            <person name="Byers R."/>
            <person name="Chen W."/>
            <person name="Doron-Faigenboim A."/>
            <person name="Duke M.V."/>
            <person name="Gong L."/>
            <person name="Grimwood J."/>
            <person name="Grover C."/>
            <person name="Grupp K."/>
            <person name="Hu G."/>
            <person name="Lee T.H."/>
            <person name="Li J."/>
            <person name="Lin L."/>
            <person name="Liu T."/>
            <person name="Marler B.S."/>
            <person name="Page J.T."/>
            <person name="Roberts A.W."/>
            <person name="Romanel E."/>
            <person name="Sanders W.S."/>
            <person name="Szadkowski E."/>
            <person name="Tan X."/>
            <person name="Tang H."/>
            <person name="Xu C."/>
            <person name="Wang J."/>
            <person name="Wang Z."/>
            <person name="Zhang D."/>
            <person name="Zhang L."/>
            <person name="Ashrafi H."/>
            <person name="Bedon F."/>
            <person name="Bowers J.E."/>
            <person name="Brubaker C.L."/>
            <person name="Chee P.W."/>
            <person name="Das S."/>
            <person name="Gingle A.R."/>
            <person name="Haigler C.H."/>
            <person name="Harker D."/>
            <person name="Hoffmann L.V."/>
            <person name="Hovav R."/>
            <person name="Jones D.C."/>
            <person name="Lemke C."/>
            <person name="Mansoor S."/>
            <person name="ur Rahman M."/>
            <person name="Rainville L.N."/>
            <person name="Rambani A."/>
            <person name="Reddy U.K."/>
            <person name="Rong J.K."/>
            <person name="Saranga Y."/>
            <person name="Scheffler B.E."/>
            <person name="Scheffler J.A."/>
            <person name="Stelly D.M."/>
            <person name="Triplett B.A."/>
            <person name="Van Deynze A."/>
            <person name="Vaslin M.F."/>
            <person name="Waghmare V.N."/>
            <person name="Walford S.A."/>
            <person name="Wright R.J."/>
            <person name="Zaki E.A."/>
            <person name="Zhang T."/>
            <person name="Dennis E.S."/>
            <person name="Mayer K.F."/>
            <person name="Peterson D.G."/>
            <person name="Rokhsar D.S."/>
            <person name="Wang X."/>
            <person name="Schmutz J."/>
        </authorList>
    </citation>
    <scope>NUCLEOTIDE SEQUENCE [LARGE SCALE GENOMIC DNA]</scope>
</reference>
<dbReference type="Proteomes" id="UP000032304">
    <property type="component" value="Chromosome 13"/>
</dbReference>
<dbReference type="AlphaFoldDB" id="A0A0D2W719"/>
<gene>
    <name evidence="1" type="ORF">B456_013G174700</name>
</gene>
<keyword evidence="2" id="KW-1185">Reference proteome</keyword>
<protein>
    <recommendedName>
        <fullName evidence="3">Leucine-rich repeat-containing N-terminal plant-type domain-containing protein</fullName>
    </recommendedName>
</protein>
<evidence type="ECO:0000313" key="1">
    <source>
        <dbReference type="EMBL" id="KJB82070.1"/>
    </source>
</evidence>
<dbReference type="InterPro" id="IPR032675">
    <property type="entry name" value="LRR_dom_sf"/>
</dbReference>
<dbReference type="Gramene" id="KJB82070">
    <property type="protein sequence ID" value="KJB82070"/>
    <property type="gene ID" value="B456_013G174700"/>
</dbReference>